<keyword evidence="2" id="KW-1185">Reference proteome</keyword>
<name>A0A2I9CSV8_9DEIO</name>
<dbReference type="AlphaFoldDB" id="A0A2I9CSV8"/>
<dbReference type="RefSeq" id="WP_103128251.1">
    <property type="nucleotide sequence ID" value="NZ_BFAG01000002.1"/>
</dbReference>
<organism evidence="1 2">
    <name type="scientific">Deinococcus aerius</name>
    <dbReference type="NCBI Taxonomy" id="200253"/>
    <lineage>
        <taxon>Bacteria</taxon>
        <taxon>Thermotogati</taxon>
        <taxon>Deinococcota</taxon>
        <taxon>Deinococci</taxon>
        <taxon>Deinococcales</taxon>
        <taxon>Deinococcaceae</taxon>
        <taxon>Deinococcus</taxon>
    </lineage>
</organism>
<reference evidence="2" key="1">
    <citation type="submission" date="2018-01" db="EMBL/GenBank/DDBJ databases">
        <title>Draft Genome Sequence of the Radioresistant Bacterium Deinococcus aerius TR0125, Isolated from the Higher Atmosphere above Japan.</title>
        <authorList>
            <person name="Satoh K."/>
            <person name="Arai H."/>
            <person name="Sanzen T."/>
            <person name="Kawaguchi Y."/>
            <person name="Hayashi H."/>
            <person name="Yokobori S."/>
            <person name="Yamagishi A."/>
            <person name="Oono Y."/>
            <person name="Narumi I."/>
        </authorList>
    </citation>
    <scope>NUCLEOTIDE SEQUENCE [LARGE SCALE GENOMIC DNA]</scope>
    <source>
        <strain evidence="2">TR0125</strain>
    </source>
</reference>
<protein>
    <submittedName>
        <fullName evidence="1">Uncharacterized protein</fullName>
    </submittedName>
</protein>
<proteinExistence type="predicted"/>
<dbReference type="Proteomes" id="UP000236569">
    <property type="component" value="Unassembled WGS sequence"/>
</dbReference>
<comment type="caution">
    <text evidence="1">The sequence shown here is derived from an EMBL/GenBank/DDBJ whole genome shotgun (WGS) entry which is preliminary data.</text>
</comment>
<gene>
    <name evidence="1" type="ORF">DAERI_020386</name>
</gene>
<evidence type="ECO:0000313" key="1">
    <source>
        <dbReference type="EMBL" id="GBF04789.1"/>
    </source>
</evidence>
<evidence type="ECO:0000313" key="2">
    <source>
        <dbReference type="Proteomes" id="UP000236569"/>
    </source>
</evidence>
<accession>A0A2I9CSV8</accession>
<sequence>MAWKISSYMTNRQDETDLGKAGGELITEERLGATNVILGLLPQVAEEELESVLDRGGKLTGTFNNPDGSVGQRTVFVEVR</sequence>
<dbReference type="EMBL" id="BFAG01000002">
    <property type="protein sequence ID" value="GBF04789.1"/>
    <property type="molecule type" value="Genomic_DNA"/>
</dbReference>